<dbReference type="Proteomes" id="UP000275473">
    <property type="component" value="Unassembled WGS sequence"/>
</dbReference>
<dbReference type="AlphaFoldDB" id="A0A3M8P581"/>
<comment type="caution">
    <text evidence="2">The sequence shown here is derived from an EMBL/GenBank/DDBJ whole genome shotgun (WGS) entry which is preliminary data.</text>
</comment>
<dbReference type="InterPro" id="IPR007820">
    <property type="entry name" value="AbrB_fam"/>
</dbReference>
<feature type="transmembrane region" description="Helical" evidence="1">
    <location>
        <begin position="54"/>
        <end position="73"/>
    </location>
</feature>
<dbReference type="PANTHER" id="PTHR38457">
    <property type="entry name" value="REGULATOR ABRB-RELATED"/>
    <property type="match status" value="1"/>
</dbReference>
<protein>
    <recommendedName>
        <fullName evidence="4">AbrB family transcriptional regulator</fullName>
    </recommendedName>
</protein>
<reference evidence="2 3" key="1">
    <citation type="journal article" date="2018" name="Int. J. Syst. Evol. Microbiol.">
        <title>Planococcus salinus sp. nov., a moderately halophilic bacterium isolated from a saline-alkali soil.</title>
        <authorList>
            <person name="Gan L."/>
        </authorList>
    </citation>
    <scope>NUCLEOTIDE SEQUENCE [LARGE SCALE GENOMIC DNA]</scope>
    <source>
        <strain evidence="2 3">LCB217</strain>
    </source>
</reference>
<evidence type="ECO:0008006" key="4">
    <source>
        <dbReference type="Google" id="ProtNLM"/>
    </source>
</evidence>
<dbReference type="OrthoDB" id="5460360at2"/>
<name>A0A3M8P581_9BACL</name>
<keyword evidence="1" id="KW-1133">Transmembrane helix</keyword>
<evidence type="ECO:0000313" key="2">
    <source>
        <dbReference type="EMBL" id="RNF38836.1"/>
    </source>
</evidence>
<dbReference type="EMBL" id="RIAX01000009">
    <property type="protein sequence ID" value="RNF38836.1"/>
    <property type="molecule type" value="Genomic_DNA"/>
</dbReference>
<gene>
    <name evidence="2" type="ORF">EEX84_11995</name>
</gene>
<dbReference type="InterPro" id="IPR017516">
    <property type="entry name" value="AbrB_dup"/>
</dbReference>
<dbReference type="GO" id="GO:0010468">
    <property type="term" value="P:regulation of gene expression"/>
    <property type="evidence" value="ECO:0007669"/>
    <property type="project" value="InterPro"/>
</dbReference>
<dbReference type="GO" id="GO:0016020">
    <property type="term" value="C:membrane"/>
    <property type="evidence" value="ECO:0007669"/>
    <property type="project" value="InterPro"/>
</dbReference>
<feature type="transmembrane region" description="Helical" evidence="1">
    <location>
        <begin position="79"/>
        <end position="100"/>
    </location>
</feature>
<evidence type="ECO:0000313" key="3">
    <source>
        <dbReference type="Proteomes" id="UP000275473"/>
    </source>
</evidence>
<evidence type="ECO:0000256" key="1">
    <source>
        <dbReference type="SAM" id="Phobius"/>
    </source>
</evidence>
<keyword evidence="1" id="KW-0812">Transmembrane</keyword>
<dbReference type="PANTHER" id="PTHR38457:SF1">
    <property type="entry name" value="REGULATOR ABRB-RELATED"/>
    <property type="match status" value="1"/>
</dbReference>
<sequence>MKAMLRVLAFSLIGGYLFSLLHIPIPWMLGPIVVVILTQFIYKEPLKWSGKMRDLGVVMVGTVIGIQFNISLFGMMKSILFYMITLNVILIDGSIGIAFLAGKWSKIPLKAAVLAAMPGGLGQIIVFAEEEKLKKSASFLIFKSFGSCWSLGSYHLSLQVRS</sequence>
<feature type="transmembrane region" description="Helical" evidence="1">
    <location>
        <begin position="107"/>
        <end position="128"/>
    </location>
</feature>
<dbReference type="NCBIfam" id="TIGR03082">
    <property type="entry name" value="Gneg_AbrB_dup"/>
    <property type="match status" value="1"/>
</dbReference>
<organism evidence="2 3">
    <name type="scientific">Planococcus salinus</name>
    <dbReference type="NCBI Taxonomy" id="1848460"/>
    <lineage>
        <taxon>Bacteria</taxon>
        <taxon>Bacillati</taxon>
        <taxon>Bacillota</taxon>
        <taxon>Bacilli</taxon>
        <taxon>Bacillales</taxon>
        <taxon>Caryophanaceae</taxon>
        <taxon>Planococcus</taxon>
    </lineage>
</organism>
<accession>A0A3M8P581</accession>
<keyword evidence="1" id="KW-0472">Membrane</keyword>
<proteinExistence type="predicted"/>
<keyword evidence="3" id="KW-1185">Reference proteome</keyword>
<dbReference type="Pfam" id="PF05145">
    <property type="entry name" value="AbrB"/>
    <property type="match status" value="1"/>
</dbReference>